<dbReference type="InterPro" id="IPR039632">
    <property type="entry name" value="TMEM42"/>
</dbReference>
<dbReference type="SUPFAM" id="SSF103481">
    <property type="entry name" value="Multidrug resistance efflux transporter EmrE"/>
    <property type="match status" value="1"/>
</dbReference>
<keyword evidence="4" id="KW-1185">Reference proteome</keyword>
<dbReference type="EMBL" id="CAUWAG010000020">
    <property type="protein sequence ID" value="CAJ2514209.1"/>
    <property type="molecule type" value="Genomic_DNA"/>
</dbReference>
<feature type="transmembrane region" description="Helical" evidence="2">
    <location>
        <begin position="75"/>
        <end position="93"/>
    </location>
</feature>
<feature type="region of interest" description="Disordered" evidence="1">
    <location>
        <begin position="1"/>
        <end position="61"/>
    </location>
</feature>
<keyword evidence="2" id="KW-0812">Transmembrane</keyword>
<reference evidence="3" key="1">
    <citation type="submission" date="2023-10" db="EMBL/GenBank/DDBJ databases">
        <authorList>
            <person name="Hackl T."/>
        </authorList>
    </citation>
    <scope>NUCLEOTIDE SEQUENCE</scope>
</reference>
<dbReference type="Proteomes" id="UP001295740">
    <property type="component" value="Unassembled WGS sequence"/>
</dbReference>
<accession>A0AAI8YQX5</accession>
<evidence type="ECO:0000256" key="2">
    <source>
        <dbReference type="SAM" id="Phobius"/>
    </source>
</evidence>
<feature type="transmembrane region" description="Helical" evidence="2">
    <location>
        <begin position="206"/>
        <end position="222"/>
    </location>
</feature>
<feature type="transmembrane region" description="Helical" evidence="2">
    <location>
        <begin position="180"/>
        <end position="200"/>
    </location>
</feature>
<proteinExistence type="predicted"/>
<organism evidence="3 4">
    <name type="scientific">Anthostomella pinea</name>
    <dbReference type="NCBI Taxonomy" id="933095"/>
    <lineage>
        <taxon>Eukaryota</taxon>
        <taxon>Fungi</taxon>
        <taxon>Dikarya</taxon>
        <taxon>Ascomycota</taxon>
        <taxon>Pezizomycotina</taxon>
        <taxon>Sordariomycetes</taxon>
        <taxon>Xylariomycetidae</taxon>
        <taxon>Xylariales</taxon>
        <taxon>Xylariaceae</taxon>
        <taxon>Anthostomella</taxon>
    </lineage>
</organism>
<comment type="caution">
    <text evidence="3">The sequence shown here is derived from an EMBL/GenBank/DDBJ whole genome shotgun (WGS) entry which is preliminary data.</text>
</comment>
<keyword evidence="2" id="KW-1133">Transmembrane helix</keyword>
<evidence type="ECO:0000313" key="3">
    <source>
        <dbReference type="EMBL" id="CAJ2514209.1"/>
    </source>
</evidence>
<name>A0AAI8YQX5_9PEZI</name>
<keyword evidence="2" id="KW-0472">Membrane</keyword>
<dbReference type="InterPro" id="IPR037185">
    <property type="entry name" value="EmrE-like"/>
</dbReference>
<dbReference type="PANTHER" id="PTHR31965">
    <property type="entry name" value="TRANSMEMBRANE PROTEIN 42"/>
    <property type="match status" value="1"/>
</dbReference>
<protein>
    <submittedName>
        <fullName evidence="3">Uu.00g023280.m01.CDS01</fullName>
    </submittedName>
</protein>
<feature type="compositionally biased region" description="Low complexity" evidence="1">
    <location>
        <begin position="1"/>
        <end position="29"/>
    </location>
</feature>
<feature type="transmembrane region" description="Helical" evidence="2">
    <location>
        <begin position="148"/>
        <end position="168"/>
    </location>
</feature>
<feature type="region of interest" description="Disordered" evidence="1">
    <location>
        <begin position="246"/>
        <end position="303"/>
    </location>
</feature>
<sequence length="303" mass="31464">MPRAGQTTYSTSSSSSTASAGSASGSASTRQRKAPLTALKGTKKATGGSNSLPEGPTEAEAEEALTMSWAARNQWVVLAIASGACAAFNGVFAKLTTNGLTTDISQAVSVFFGLGNFEKILEVVVRCGLISGRQAIDIKGTFQTDFHATQICFGLNLVFNGIMWTLFTQALAKGTSTTQVSIMNTSTNFMITAVLGFAIFAESLPPLWWAGAALLVAGNVIIGRKDETVTAVEEDPVSPSAAYQDEVDEVDDGGDAVTAAESGEGLEGDGTIPLRPGGLLPVEKDEEDEDVALLGDLDAPSER</sequence>
<evidence type="ECO:0000256" key="1">
    <source>
        <dbReference type="SAM" id="MobiDB-lite"/>
    </source>
</evidence>
<dbReference type="AlphaFoldDB" id="A0AAI8YQX5"/>
<dbReference type="PANTHER" id="PTHR31965:SF1">
    <property type="entry name" value="TRANSMEMBRANE PROTEIN 42"/>
    <property type="match status" value="1"/>
</dbReference>
<evidence type="ECO:0000313" key="4">
    <source>
        <dbReference type="Proteomes" id="UP001295740"/>
    </source>
</evidence>
<gene>
    <name evidence="3" type="ORF">KHLLAP_LOCUS14677</name>
</gene>